<sequence>MQANHQLHFLQQKVQELGHALLFNLSDSVLKFPTALVSNPQLDEYGYIWFWVQKPKQDIAAFENGFPVRLDFYRKGALSYLQVSGSAWIVTDPEEILAISQLAALPVHTDRVLLKVKMEGADYQECEGAHTHSWWNVRKQNLFSWFRHSAGGYAAADSNFSVS</sequence>
<evidence type="ECO:0000313" key="1">
    <source>
        <dbReference type="EMBL" id="SHF93730.1"/>
    </source>
</evidence>
<dbReference type="RefSeq" id="WP_073045744.1">
    <property type="nucleotide sequence ID" value="NZ_FQUO01000014.1"/>
</dbReference>
<evidence type="ECO:0000313" key="2">
    <source>
        <dbReference type="Proteomes" id="UP000184368"/>
    </source>
</evidence>
<dbReference type="AlphaFoldDB" id="A0A1M5FQA2"/>
<reference evidence="1 2" key="1">
    <citation type="submission" date="2016-11" db="EMBL/GenBank/DDBJ databases">
        <authorList>
            <person name="Jaros S."/>
            <person name="Januszkiewicz K."/>
            <person name="Wedrychowicz H."/>
        </authorList>
    </citation>
    <scope>NUCLEOTIDE SEQUENCE [LARGE SCALE GENOMIC DNA]</scope>
    <source>
        <strain evidence="1 2">DSM 26897</strain>
    </source>
</reference>
<dbReference type="OrthoDB" id="666433at2"/>
<dbReference type="EMBL" id="FQUO01000014">
    <property type="protein sequence ID" value="SHF93730.1"/>
    <property type="molecule type" value="Genomic_DNA"/>
</dbReference>
<dbReference type="InterPro" id="IPR012349">
    <property type="entry name" value="Split_barrel_FMN-bd"/>
</dbReference>
<gene>
    <name evidence="1" type="ORF">SAMN05444008_114112</name>
</gene>
<name>A0A1M5FQA2_9BACT</name>
<dbReference type="Proteomes" id="UP000184368">
    <property type="component" value="Unassembled WGS sequence"/>
</dbReference>
<dbReference type="Gene3D" id="2.30.110.10">
    <property type="entry name" value="Electron Transport, Fmn-binding Protein, Chain A"/>
    <property type="match status" value="1"/>
</dbReference>
<evidence type="ECO:0008006" key="3">
    <source>
        <dbReference type="Google" id="ProtNLM"/>
    </source>
</evidence>
<organism evidence="1 2">
    <name type="scientific">Cnuella takakiae</name>
    <dbReference type="NCBI Taxonomy" id="1302690"/>
    <lineage>
        <taxon>Bacteria</taxon>
        <taxon>Pseudomonadati</taxon>
        <taxon>Bacteroidota</taxon>
        <taxon>Chitinophagia</taxon>
        <taxon>Chitinophagales</taxon>
        <taxon>Chitinophagaceae</taxon>
        <taxon>Cnuella</taxon>
    </lineage>
</organism>
<dbReference type="SUPFAM" id="SSF50475">
    <property type="entry name" value="FMN-binding split barrel"/>
    <property type="match status" value="1"/>
</dbReference>
<accession>A0A1M5FQA2</accession>
<proteinExistence type="predicted"/>
<protein>
    <recommendedName>
        <fullName evidence="3">General stress protein 26</fullName>
    </recommendedName>
</protein>
<keyword evidence="2" id="KW-1185">Reference proteome</keyword>